<dbReference type="OrthoDB" id="3790202at2"/>
<feature type="transmembrane region" description="Helical" evidence="1">
    <location>
        <begin position="74"/>
        <end position="95"/>
    </location>
</feature>
<accession>A0A5J6V8E5</accession>
<evidence type="ECO:0000313" key="3">
    <source>
        <dbReference type="Proteomes" id="UP000326546"/>
    </source>
</evidence>
<dbReference type="AlphaFoldDB" id="A0A5J6V8E5"/>
<evidence type="ECO:0000256" key="1">
    <source>
        <dbReference type="SAM" id="Phobius"/>
    </source>
</evidence>
<proteinExistence type="predicted"/>
<dbReference type="Proteomes" id="UP000326546">
    <property type="component" value="Chromosome"/>
</dbReference>
<feature type="transmembrane region" description="Helical" evidence="1">
    <location>
        <begin position="107"/>
        <end position="126"/>
    </location>
</feature>
<name>A0A5J6V8E5_9MICO</name>
<feature type="transmembrane region" description="Helical" evidence="1">
    <location>
        <begin position="12"/>
        <end position="28"/>
    </location>
</feature>
<sequence length="142" mass="14638">MRRRPPGQMRLLGAGAFMALGGWLPWLYTELGTVSGAVGLSRTLVLGVAPGLWVFYFALLAVAGSILPPRLRTAAAIQGLIAGVVGLVLPVWQAVQLLRLVGTAGWMPGPGLVMSAFGGILALMAARQLLKAEPAPVSSPGA</sequence>
<evidence type="ECO:0000313" key="2">
    <source>
        <dbReference type="EMBL" id="QFG69614.1"/>
    </source>
</evidence>
<reference evidence="2 3" key="1">
    <citation type="submission" date="2019-09" db="EMBL/GenBank/DDBJ databases">
        <title>Serinicoccus pratensis sp. nov., isolated from meadow soil.</title>
        <authorList>
            <person name="Zhang W."/>
        </authorList>
    </citation>
    <scope>NUCLEOTIDE SEQUENCE [LARGE SCALE GENOMIC DNA]</scope>
    <source>
        <strain evidence="2 3">W204</strain>
    </source>
</reference>
<organism evidence="2 3">
    <name type="scientific">Ornithinimicrobium pratense</name>
    <dbReference type="NCBI Taxonomy" id="2593973"/>
    <lineage>
        <taxon>Bacteria</taxon>
        <taxon>Bacillati</taxon>
        <taxon>Actinomycetota</taxon>
        <taxon>Actinomycetes</taxon>
        <taxon>Micrococcales</taxon>
        <taxon>Ornithinimicrobiaceae</taxon>
        <taxon>Ornithinimicrobium</taxon>
    </lineage>
</organism>
<gene>
    <name evidence="2" type="ORF">FY030_13700</name>
</gene>
<keyword evidence="1" id="KW-1133">Transmembrane helix</keyword>
<keyword evidence="3" id="KW-1185">Reference proteome</keyword>
<dbReference type="RefSeq" id="WP_158062065.1">
    <property type="nucleotide sequence ID" value="NZ_CP044427.1"/>
</dbReference>
<keyword evidence="1" id="KW-0472">Membrane</keyword>
<protein>
    <submittedName>
        <fullName evidence="2">Uncharacterized protein</fullName>
    </submittedName>
</protein>
<dbReference type="KEGG" id="serw:FY030_13700"/>
<feature type="transmembrane region" description="Helical" evidence="1">
    <location>
        <begin position="48"/>
        <end position="67"/>
    </location>
</feature>
<keyword evidence="1" id="KW-0812">Transmembrane</keyword>
<dbReference type="EMBL" id="CP044427">
    <property type="protein sequence ID" value="QFG69614.1"/>
    <property type="molecule type" value="Genomic_DNA"/>
</dbReference>